<feature type="compositionally biased region" description="Basic and acidic residues" evidence="10">
    <location>
        <begin position="1200"/>
        <end position="1218"/>
    </location>
</feature>
<evidence type="ECO:0000256" key="1">
    <source>
        <dbReference type="ARBA" id="ARBA00004567"/>
    </source>
</evidence>
<evidence type="ECO:0000256" key="7">
    <source>
        <dbReference type="ARBA" id="ARBA00023010"/>
    </source>
</evidence>
<evidence type="ECO:0000256" key="8">
    <source>
        <dbReference type="ARBA" id="ARBA00023132"/>
    </source>
</evidence>
<feature type="region of interest" description="Disordered" evidence="10">
    <location>
        <begin position="617"/>
        <end position="698"/>
    </location>
</feature>
<dbReference type="EMBL" id="CH445333">
    <property type="protein sequence ID" value="EAT86064.2"/>
    <property type="molecule type" value="Genomic_DNA"/>
</dbReference>
<evidence type="ECO:0000313" key="13">
    <source>
        <dbReference type="Proteomes" id="UP000001055"/>
    </source>
</evidence>
<dbReference type="InParanoid" id="Q0UPT1"/>
<feature type="compositionally biased region" description="Low complexity" evidence="10">
    <location>
        <begin position="511"/>
        <end position="524"/>
    </location>
</feature>
<dbReference type="FunFam" id="1.10.10.2360:FF:000001">
    <property type="entry name" value="Nuclear pore complex protein Nup98-Nup96"/>
    <property type="match status" value="1"/>
</dbReference>
<feature type="compositionally biased region" description="Polar residues" evidence="10">
    <location>
        <begin position="914"/>
        <end position="940"/>
    </location>
</feature>
<sequence>MSFGFGGFGSNNNNQQQSSGFGGFGANNNANNNTTGGFGSNANNGGSIFGSNNNTGSTMFGGNTGSTGSPFGGGGTSGTSNLATCFASLRGALANISVVEEAALFLPGASPNLWITEKLGGFGTNTGNTAFGSKPFGSSTTGGGIFGGASTGNAFGGFGANNNTATSTPAFGANNNTGGSLFGGQNKTGGGFGSTATGGGGLFGGGNTGGGFGATNTTNTTTNAFGASTGGGFGANNAAPVNNGTASVPFAAFSEKDGTSTTATQSYQTITFQQPYQNFSLEELRVADYNQGRRYGNQNGQAGAFGQSTGFGGFGSNNTANTTSAFGSNTNTNTGGGLFGGGGNTNTTSAFGQSTGGAFGGANNNTTSGGLFGQNKPATGGLFGSSTTAPAAGTTGGLFGGGATNTGTTGGFGSGGGFGASTNTGGGLFGNNNNQAKPAGGLFGSSTTASTPFGGGAAATNTGGAFGQSNTGGGLFGQNNASAAAPAFGANNTATNTGGGLFGNTGGGFGQNNQTQAQAQPATGGLFGGFGQNNQQNQQKPAGGLFGGGASTTNTGGGLFGQQNNTTQQSGGLFGGAAANNNAGGGLFGNKPAAPAGGGLFGGSTGNTGASSGGLFGGGLGAQNNQQNTGGGLFGGQNNQQKPGGLFGGSTQNNNTGGSLFGMSQNNNQSSLGGSLFSSQNNQQQNQQPNNNSLFGASGSSLLNTSMATNPYGNDALFAGLATPTQSPGPLATPLSSSQKNKKSAILPQHKLNPANSTRLLTPQNKRAGYGFSYSTYGTPNSASQNSPSLGGSMFSSGSLSRSLGKSLSTSNLRNSFTPDTSSILSPGAFSVSGRGYGNGSLKKLNVNRSLNTRIPLFDEPPQKRVSFAAGETDGVNGGTNAETALVVRQDDEVASPKAVNGNAENENRRPQMEQVNGSQLARVQENSVLTPKSSSSVNIQPGKEVPGGSYWSNPSLDQLKSMSKQELKSVPNFVVGRHNIGQITFNLGKPVDLSEVDLDKLYGDIVSLATRNATVYGETCTALPKPPLGSALNQPSEICLGQSWPRNRAGKKDVKHLERLKRVDGTTFVKYNQNTGEWTFIVPHFSSYGLDYDDYSDDEEEDEDDEGSSELSPVPDTPAQSQLRSSQMTSTPQEDSFASPTQSSPDDTFDFKNKKSMHVARASVPGGFGDEVAYEEDEQMDDAQGQSFLGQRSVGSLDGQHDHEYSEGESEAARDQDMADSASSPFQTTEQSLAKDLDIFKGSLKPKSILKASQVLRPGQGTPSKNHQQVFDDDWANQLQRTISPKKQDRHALRESQGNALRDHNGAVAKMAQSTNGRNLTTAMDLMESLFGETETQKFPKRVGHGIEIDALDFESTHLPYSKRPKTADDLNQLSDSDKKFHSCSKPHFSENGILVYGSKGQSTLEGGVFASVQEALVGATKDIRFTEMPSFRDAVPETLAVQKEHTKISLANGIPAAKLLTDPAPVEFSDMAKAVAIDTPAGAHEQHAWQLLSLLFDDADNIPDGVDAEHVHLYKKEQLSEFWKSLVWDDAQTHVQQASSAEEKAIANLSCNNVADACHSLLIGLDLRLATMVAQIGGDASMRQNLVSQIDEWRRLDILSEMEDPHPSTFGISSRFGLDWRRAFGLRLWYGIMHDEPIEMAVAQFADAIRDGLEQVKPVPWFTEANENMGWNDPEAEDREDLLWGILKLYASTKLELDANIEDVLAPENVSGHPLNARLSFQMFQLFKSRLDDDSEADERKVGMPTVRGQDEDAHRSSFLSSTASQFDKDAQSEHPLVELGDKIALTYAASLHTREHWTTAAWVYSHLSSIAMREHYIKSLVNQFSSTYSLEDSDSTYVYLTHDLHVPPTWLHAAAALQAKTEGDALRQATHLIKADQLEEAHEVLCRKVGPDAIISRDYDPLRELMGGFLPTPTNSPMSTASSLRTRRKEPVQGWTQGGQIYFDYIELLDLTGQRSTYRVDEELNARIQELLVKLQKALEVAARDRLESCGLEERVALMEIAGTVAGQVAKTSRSNQASILRLPLTEDLRLKHSCAMSATYYRNVMASSR</sequence>
<feature type="compositionally biased region" description="Polar residues" evidence="10">
    <location>
        <begin position="723"/>
        <end position="739"/>
    </location>
</feature>
<dbReference type="InterPro" id="IPR025574">
    <property type="entry name" value="Nucleoporin_FG_rpt"/>
</dbReference>
<evidence type="ECO:0000256" key="5">
    <source>
        <dbReference type="ARBA" id="ARBA00022816"/>
    </source>
</evidence>
<keyword evidence="3" id="KW-0813">Transport</keyword>
<dbReference type="HOGENOM" id="CLU_002330_0_0_1"/>
<feature type="compositionally biased region" description="Polar residues" evidence="10">
    <location>
        <begin position="1222"/>
        <end position="1231"/>
    </location>
</feature>
<feature type="domain" description="Peptidase S59" evidence="11">
    <location>
        <begin position="948"/>
        <end position="1086"/>
    </location>
</feature>
<keyword evidence="4" id="KW-0068">Autocatalytic cleavage</keyword>
<dbReference type="GO" id="GO:0008139">
    <property type="term" value="F:nuclear localization sequence binding"/>
    <property type="evidence" value="ECO:0000318"/>
    <property type="project" value="GO_Central"/>
</dbReference>
<keyword evidence="8" id="KW-0906">Nuclear pore complex</keyword>
<evidence type="ECO:0000259" key="11">
    <source>
        <dbReference type="PROSITE" id="PS51434"/>
    </source>
</evidence>
<reference evidence="13" key="1">
    <citation type="journal article" date="2007" name="Plant Cell">
        <title>Dothideomycete-plant interactions illuminated by genome sequencing and EST analysis of the wheat pathogen Stagonospora nodorum.</title>
        <authorList>
            <person name="Hane J.K."/>
            <person name="Lowe R.G."/>
            <person name="Solomon P.S."/>
            <person name="Tan K.C."/>
            <person name="Schoch C.L."/>
            <person name="Spatafora J.W."/>
            <person name="Crous P.W."/>
            <person name="Kodira C."/>
            <person name="Birren B.W."/>
            <person name="Galagan J.E."/>
            <person name="Torriani S.F."/>
            <person name="McDonald B.A."/>
            <person name="Oliver R.P."/>
        </authorList>
    </citation>
    <scope>NUCLEOTIDE SEQUENCE [LARGE SCALE GENOMIC DNA]</scope>
    <source>
        <strain evidence="13">SN15 / ATCC MYA-4574 / FGSC 10173</strain>
    </source>
</reference>
<dbReference type="GeneID" id="5973494"/>
<dbReference type="eggNOG" id="KOG0845">
    <property type="taxonomic scope" value="Eukaryota"/>
</dbReference>
<feature type="compositionally biased region" description="Gly residues" evidence="10">
    <location>
        <begin position="544"/>
        <end position="560"/>
    </location>
</feature>
<feature type="region of interest" description="Disordered" evidence="10">
    <location>
        <begin position="1913"/>
        <end position="1933"/>
    </location>
</feature>
<dbReference type="PANTHER" id="PTHR23198">
    <property type="entry name" value="NUCLEOPORIN"/>
    <property type="match status" value="1"/>
</dbReference>
<evidence type="ECO:0000256" key="2">
    <source>
        <dbReference type="ARBA" id="ARBA00008926"/>
    </source>
</evidence>
<dbReference type="InterPro" id="IPR036903">
    <property type="entry name" value="Nup98_auto-Pept-S59_dom_sf"/>
</dbReference>
<dbReference type="Gene3D" id="1.25.40.690">
    <property type="match status" value="1"/>
</dbReference>
<keyword evidence="7" id="KW-0811">Translocation</keyword>
<keyword evidence="9" id="KW-0539">Nucleus</keyword>
<evidence type="ECO:0000256" key="10">
    <source>
        <dbReference type="SAM" id="MobiDB-lite"/>
    </source>
</evidence>
<dbReference type="SUPFAM" id="SSF82215">
    <property type="entry name" value="C-terminal autoproteolytic domain of nucleoporin nup98"/>
    <property type="match status" value="1"/>
</dbReference>
<feature type="compositionally biased region" description="Low complexity" evidence="10">
    <location>
        <begin position="562"/>
        <end position="573"/>
    </location>
</feature>
<name>Q0UPT1_PHANO</name>
<dbReference type="KEGG" id="pno:SNOG_06233"/>
<comment type="subcellular location">
    <subcellularLocation>
        <location evidence="1">Nucleus</location>
        <location evidence="1">Nuclear pore complex</location>
    </subcellularLocation>
</comment>
<dbReference type="PROSITE" id="PS51434">
    <property type="entry name" value="NUP_C"/>
    <property type="match status" value="1"/>
</dbReference>
<evidence type="ECO:0000256" key="9">
    <source>
        <dbReference type="ARBA" id="ARBA00023242"/>
    </source>
</evidence>
<evidence type="ECO:0000256" key="4">
    <source>
        <dbReference type="ARBA" id="ARBA00022813"/>
    </source>
</evidence>
<evidence type="ECO:0000256" key="3">
    <source>
        <dbReference type="ARBA" id="ARBA00022448"/>
    </source>
</evidence>
<dbReference type="GO" id="GO:0044614">
    <property type="term" value="C:nuclear pore cytoplasmic filaments"/>
    <property type="evidence" value="ECO:0000318"/>
    <property type="project" value="GO_Central"/>
</dbReference>
<dbReference type="GO" id="GO:0006606">
    <property type="term" value="P:protein import into nucleus"/>
    <property type="evidence" value="ECO:0000318"/>
    <property type="project" value="GO_Central"/>
</dbReference>
<dbReference type="GO" id="GO:0003723">
    <property type="term" value="F:RNA binding"/>
    <property type="evidence" value="ECO:0000318"/>
    <property type="project" value="GO_Central"/>
</dbReference>
<dbReference type="InterPro" id="IPR021967">
    <property type="entry name" value="Nup98_C"/>
</dbReference>
<dbReference type="InterPro" id="IPR037665">
    <property type="entry name" value="Nucleoporin_S59-like"/>
</dbReference>
<feature type="region of interest" description="Disordered" evidence="10">
    <location>
        <begin position="1092"/>
        <end position="1152"/>
    </location>
</feature>
<feature type="compositionally biased region" description="Polar residues" evidence="10">
    <location>
        <begin position="1915"/>
        <end position="1927"/>
    </location>
</feature>
<dbReference type="GO" id="GO:0051028">
    <property type="term" value="P:mRNA transport"/>
    <property type="evidence" value="ECO:0007669"/>
    <property type="project" value="UniProtKB-KW"/>
</dbReference>
<proteinExistence type="inferred from homology"/>
<feature type="compositionally biased region" description="Low complexity" evidence="10">
    <location>
        <begin position="649"/>
        <end position="692"/>
    </location>
</feature>
<keyword evidence="6" id="KW-0653">Protein transport</keyword>
<dbReference type="GO" id="GO:0006405">
    <property type="term" value="P:RNA export from nucleus"/>
    <property type="evidence" value="ECO:0000318"/>
    <property type="project" value="GO_Central"/>
</dbReference>
<feature type="region of interest" description="Disordered" evidence="10">
    <location>
        <begin position="719"/>
        <end position="750"/>
    </location>
</feature>
<dbReference type="STRING" id="321614.Q0UPT1"/>
<dbReference type="Gene3D" id="1.10.10.2360">
    <property type="match status" value="1"/>
</dbReference>
<feature type="compositionally biased region" description="Acidic residues" evidence="10">
    <location>
        <begin position="1092"/>
        <end position="1109"/>
    </location>
</feature>
<dbReference type="InterPro" id="IPR007230">
    <property type="entry name" value="Nup98_auto-Pept-S59_dom"/>
</dbReference>
<dbReference type="GO" id="GO:0000973">
    <property type="term" value="P:post-transcriptional tethering of RNA polymerase II gene DNA at nuclear periphery"/>
    <property type="evidence" value="ECO:0000318"/>
    <property type="project" value="GO_Central"/>
</dbReference>
<gene>
    <name evidence="12" type="ORF">SNOG_06233</name>
</gene>
<feature type="region of interest" description="Disordered" evidence="10">
    <location>
        <begin position="1737"/>
        <end position="1757"/>
    </location>
</feature>
<dbReference type="Gene3D" id="3.30.1610.10">
    <property type="entry name" value="Peptidase S59, nucleoporin"/>
    <property type="match status" value="1"/>
</dbReference>
<dbReference type="GO" id="GO:0034398">
    <property type="term" value="P:telomere tethering at nuclear periphery"/>
    <property type="evidence" value="ECO:0000318"/>
    <property type="project" value="GO_Central"/>
</dbReference>
<dbReference type="RefSeq" id="XP_001796615.1">
    <property type="nucleotide sequence ID" value="XM_001796563.1"/>
</dbReference>
<dbReference type="VEuPathDB" id="FungiDB:JI435_062330"/>
<dbReference type="Pfam" id="PF13634">
    <property type="entry name" value="Nucleoporin_FG"/>
    <property type="match status" value="5"/>
</dbReference>
<dbReference type="Pfam" id="PF04096">
    <property type="entry name" value="Nucleoporin2"/>
    <property type="match status" value="1"/>
</dbReference>
<evidence type="ECO:0000256" key="6">
    <source>
        <dbReference type="ARBA" id="ARBA00022927"/>
    </source>
</evidence>
<dbReference type="Pfam" id="PF12110">
    <property type="entry name" value="Nup96"/>
    <property type="match status" value="1"/>
</dbReference>
<accession>Q0UPT1</accession>
<feature type="region of interest" description="Disordered" evidence="10">
    <location>
        <begin position="890"/>
        <end position="950"/>
    </location>
</feature>
<organism evidence="12 13">
    <name type="scientific">Phaeosphaeria nodorum (strain SN15 / ATCC MYA-4574 / FGSC 10173)</name>
    <name type="common">Glume blotch fungus</name>
    <name type="synonym">Parastagonospora nodorum</name>
    <dbReference type="NCBI Taxonomy" id="321614"/>
    <lineage>
        <taxon>Eukaryota</taxon>
        <taxon>Fungi</taxon>
        <taxon>Dikarya</taxon>
        <taxon>Ascomycota</taxon>
        <taxon>Pezizomycotina</taxon>
        <taxon>Dothideomycetes</taxon>
        <taxon>Pleosporomycetidae</taxon>
        <taxon>Pleosporales</taxon>
        <taxon>Pleosporineae</taxon>
        <taxon>Phaeosphaeriaceae</taxon>
        <taxon>Parastagonospora</taxon>
    </lineage>
</organism>
<dbReference type="GO" id="GO:0017056">
    <property type="term" value="F:structural constituent of nuclear pore"/>
    <property type="evidence" value="ECO:0000318"/>
    <property type="project" value="GO_Central"/>
</dbReference>
<protein>
    <recommendedName>
        <fullName evidence="11">Peptidase S59 domain-containing protein</fullName>
    </recommendedName>
</protein>
<evidence type="ECO:0000313" key="12">
    <source>
        <dbReference type="EMBL" id="EAT86064.2"/>
    </source>
</evidence>
<feature type="region of interest" description="Disordered" evidence="10">
    <location>
        <begin position="1193"/>
        <end position="1231"/>
    </location>
</feature>
<comment type="similarity">
    <text evidence="2">Belongs to the nucleoporin GLFG family.</text>
</comment>
<dbReference type="PANTHER" id="PTHR23198:SF6">
    <property type="entry name" value="NUCLEAR PORE COMPLEX PROTEIN NUP98-NUP96"/>
    <property type="match status" value="1"/>
</dbReference>
<keyword evidence="5" id="KW-0509">mRNA transport</keyword>
<feature type="compositionally biased region" description="Polar residues" evidence="10">
    <location>
        <begin position="1119"/>
        <end position="1147"/>
    </location>
</feature>
<dbReference type="Proteomes" id="UP000001055">
    <property type="component" value="Unassembled WGS sequence"/>
</dbReference>
<feature type="region of interest" description="Disordered" evidence="10">
    <location>
        <begin position="502"/>
        <end position="573"/>
    </location>
</feature>